<evidence type="ECO:0008006" key="3">
    <source>
        <dbReference type="Google" id="ProtNLM"/>
    </source>
</evidence>
<organism evidence="1 2">
    <name type="scientific">Paenibacillus odorifer</name>
    <dbReference type="NCBI Taxonomy" id="189426"/>
    <lineage>
        <taxon>Bacteria</taxon>
        <taxon>Bacillati</taxon>
        <taxon>Bacillota</taxon>
        <taxon>Bacilli</taxon>
        <taxon>Bacillales</taxon>
        <taxon>Paenibacillaceae</taxon>
        <taxon>Paenibacillus</taxon>
    </lineage>
</organism>
<proteinExistence type="predicted"/>
<dbReference type="Gene3D" id="3.40.50.200">
    <property type="entry name" value="Peptidase S8/S53 domain"/>
    <property type="match status" value="1"/>
</dbReference>
<name>A0ABX3GFA2_9BACL</name>
<reference evidence="1 2" key="1">
    <citation type="submission" date="2016-11" db="EMBL/GenBank/DDBJ databases">
        <title>Paenibacillus species isolates.</title>
        <authorList>
            <person name="Beno S.M."/>
        </authorList>
    </citation>
    <scope>NUCLEOTIDE SEQUENCE [LARGE SCALE GENOMIC DNA]</scope>
    <source>
        <strain evidence="1 2">FSL H7-0433</strain>
    </source>
</reference>
<protein>
    <recommendedName>
        <fullName evidence="3">Peptidase S8/S53 domain-containing protein</fullName>
    </recommendedName>
</protein>
<dbReference type="InterPro" id="IPR036852">
    <property type="entry name" value="Peptidase_S8/S53_dom_sf"/>
</dbReference>
<dbReference type="EMBL" id="MPVP01000330">
    <property type="protein sequence ID" value="OMD11944.1"/>
    <property type="molecule type" value="Genomic_DNA"/>
</dbReference>
<gene>
    <name evidence="1" type="ORF">BSO21_28520</name>
</gene>
<keyword evidence="2" id="KW-1185">Reference proteome</keyword>
<accession>A0ABX3GFA2</accession>
<evidence type="ECO:0000313" key="1">
    <source>
        <dbReference type="EMBL" id="OMD11944.1"/>
    </source>
</evidence>
<dbReference type="RefSeq" id="WP_076220403.1">
    <property type="nucleotide sequence ID" value="NZ_MPTF01000008.1"/>
</dbReference>
<comment type="caution">
    <text evidence="1">The sequence shown here is derived from an EMBL/GenBank/DDBJ whole genome shotgun (WGS) entry which is preliminary data.</text>
</comment>
<dbReference type="InterPro" id="IPR036736">
    <property type="entry name" value="ACP-like_sf"/>
</dbReference>
<dbReference type="Gene3D" id="1.10.1200.10">
    <property type="entry name" value="ACP-like"/>
    <property type="match status" value="1"/>
</dbReference>
<evidence type="ECO:0000313" key="2">
    <source>
        <dbReference type="Proteomes" id="UP000187158"/>
    </source>
</evidence>
<dbReference type="SUPFAM" id="SSF52743">
    <property type="entry name" value="Subtilisin-like"/>
    <property type="match status" value="1"/>
</dbReference>
<sequence>MEPIVVIIDSGIRATLIGERLIDSISFQKEEQEVDRSGHGTACAIVIKSICPDSKFISISILDAEGFTSSQILREALEYCLTIDCHIINLSLSLLDEDNYEIKEICDELLKQNKVVVSAVRNRYKLSEPAIFDSVLGVRGSLFPSPNEFWFNSHKTIQLITDMTPVFTNPELGKYFVFSGNSKATAVGSGLVARTIMLENYADIKDIYRNLSNKCIKSQWIERELQAAISSHRYKRRNAKFAESNVVYAKIEQLIRQVSTTAGENIIDETLKANDSLFEMGIMVPETVVPLIQALEEEFRVRLDLKNITPFMLETISCISDTLRGVKNKTDKNDITNMEIHKGIT</sequence>
<dbReference type="Proteomes" id="UP000187158">
    <property type="component" value="Unassembled WGS sequence"/>
</dbReference>